<dbReference type="PANTHER" id="PTHR36576:SF1">
    <property type="entry name" value="UPF0654 PROTEIN C11D3.01C-RELATED"/>
    <property type="match status" value="1"/>
</dbReference>
<gene>
    <name evidence="2" type="ORF">MPH_06906</name>
</gene>
<organism evidence="2 3">
    <name type="scientific">Macrophomina phaseolina (strain MS6)</name>
    <name type="common">Charcoal rot fungus</name>
    <dbReference type="NCBI Taxonomy" id="1126212"/>
    <lineage>
        <taxon>Eukaryota</taxon>
        <taxon>Fungi</taxon>
        <taxon>Dikarya</taxon>
        <taxon>Ascomycota</taxon>
        <taxon>Pezizomycotina</taxon>
        <taxon>Dothideomycetes</taxon>
        <taxon>Dothideomycetes incertae sedis</taxon>
        <taxon>Botryosphaeriales</taxon>
        <taxon>Botryosphaeriaceae</taxon>
        <taxon>Macrophomina</taxon>
    </lineage>
</organism>
<accession>K2SGH8</accession>
<dbReference type="VEuPathDB" id="FungiDB:MPH_06906"/>
<dbReference type="InParanoid" id="K2SGH8"/>
<evidence type="ECO:0000256" key="1">
    <source>
        <dbReference type="SAM" id="MobiDB-lite"/>
    </source>
</evidence>
<dbReference type="InterPro" id="IPR018824">
    <property type="entry name" value="Conidiation-specific_6"/>
</dbReference>
<dbReference type="Pfam" id="PF10346">
    <property type="entry name" value="Con-6"/>
    <property type="match status" value="2"/>
</dbReference>
<comment type="caution">
    <text evidence="2">The sequence shown here is derived from an EMBL/GenBank/DDBJ whole genome shotgun (WGS) entry which is preliminary data.</text>
</comment>
<dbReference type="HOGENOM" id="CLU_107705_1_0_1"/>
<reference evidence="2 3" key="1">
    <citation type="journal article" date="2012" name="BMC Genomics">
        <title>Tools to kill: Genome of one of the most destructive plant pathogenic fungi Macrophomina phaseolina.</title>
        <authorList>
            <person name="Islam M.S."/>
            <person name="Haque M.S."/>
            <person name="Islam M.M."/>
            <person name="Emdad E.M."/>
            <person name="Halim A."/>
            <person name="Hossen Q.M.M."/>
            <person name="Hossain M.Z."/>
            <person name="Ahmed B."/>
            <person name="Rahim S."/>
            <person name="Rahman M.S."/>
            <person name="Alam M.M."/>
            <person name="Hou S."/>
            <person name="Wan X."/>
            <person name="Saito J.A."/>
            <person name="Alam M."/>
        </authorList>
    </citation>
    <scope>NUCLEOTIDE SEQUENCE [LARGE SCALE GENOMIC DNA]</scope>
    <source>
        <strain evidence="2 3">MS6</strain>
    </source>
</reference>
<dbReference type="EMBL" id="AHHD01000288">
    <property type="protein sequence ID" value="EKG15940.1"/>
    <property type="molecule type" value="Genomic_DNA"/>
</dbReference>
<dbReference type="Proteomes" id="UP000007129">
    <property type="component" value="Unassembled WGS sequence"/>
</dbReference>
<feature type="region of interest" description="Disordered" evidence="1">
    <location>
        <begin position="1"/>
        <end position="108"/>
    </location>
</feature>
<feature type="compositionally biased region" description="Basic and acidic residues" evidence="1">
    <location>
        <begin position="87"/>
        <end position="101"/>
    </location>
</feature>
<name>K2SGH8_MACPH</name>
<proteinExistence type="predicted"/>
<dbReference type="eggNOG" id="ENOG502RNK9">
    <property type="taxonomic scope" value="Eukaryota"/>
</dbReference>
<dbReference type="OrthoDB" id="5419162at2759"/>
<dbReference type="PANTHER" id="PTHR36576">
    <property type="entry name" value="UPF0654 PROTEIN C11D3.01C-RELATED"/>
    <property type="match status" value="1"/>
</dbReference>
<sequence>MSFQRNIDRDATLQGINDQPEDISHQAQGHKANLSNPNTSEESKKNSRQVLESLGGEGAFYGKEEESKDPTRVAAGLKSTINQSKPEVSDEARESAKDRLDGIGGGRK</sequence>
<evidence type="ECO:0000313" key="2">
    <source>
        <dbReference type="EMBL" id="EKG15940.1"/>
    </source>
</evidence>
<dbReference type="GO" id="GO:0005737">
    <property type="term" value="C:cytoplasm"/>
    <property type="evidence" value="ECO:0007669"/>
    <property type="project" value="TreeGrafter"/>
</dbReference>
<dbReference type="InterPro" id="IPR052670">
    <property type="entry name" value="UPF0654_domain"/>
</dbReference>
<feature type="compositionally biased region" description="Basic and acidic residues" evidence="1">
    <location>
        <begin position="62"/>
        <end position="71"/>
    </location>
</feature>
<evidence type="ECO:0000313" key="3">
    <source>
        <dbReference type="Proteomes" id="UP000007129"/>
    </source>
</evidence>
<protein>
    <submittedName>
        <fullName evidence="2">Conidiation-specific protein 6</fullName>
    </submittedName>
</protein>
<feature type="compositionally biased region" description="Basic and acidic residues" evidence="1">
    <location>
        <begin position="1"/>
        <end position="11"/>
    </location>
</feature>
<dbReference type="AlphaFoldDB" id="K2SGH8"/>